<sequence length="398" mass="46629">MLALSAKTQTTDIRPEVQLLLCCTCIHMDAENTQQLKIMLQNNIDWAYLLQTAAHHGVMPLLYWNLSNTCPEAVPKAILYQLRDYFHANALHNLFLTKELLKLLSVFKAYEITAIPFKGPILATLAYDNLALRQFGDLDILVRKHDVLKAKEILISQGYQPTEVLLSCEHHFIRDDGKINVDLHWGIPRYDLVYRQLNPSPWWEKVEWVTFHKTTVLNFPPEESLLILCINATKVYWNKSLNLICDIDALICSHQHLNWERMMQQSRIMRCEKMLLTGLFLANELLGTTLPKQVWQRMKAVPQAKSMAVQWREQLFCEVEDPPDNLTIHRWHLKGMDCPHDKVIYCLRWVITPHIADWNFLPLPKFFSFLYCPLRVFRLIGKYGLNRKVTHFLSNLLR</sequence>
<dbReference type="Gene3D" id="3.30.460.40">
    <property type="match status" value="1"/>
</dbReference>
<dbReference type="Proteomes" id="UP001576784">
    <property type="component" value="Unassembled WGS sequence"/>
</dbReference>
<evidence type="ECO:0000313" key="2">
    <source>
        <dbReference type="Proteomes" id="UP001576784"/>
    </source>
</evidence>
<proteinExistence type="predicted"/>
<gene>
    <name evidence="1" type="ORF">ACE1CI_19585</name>
</gene>
<protein>
    <submittedName>
        <fullName evidence="1">Nucleotidyltransferase family protein</fullName>
    </submittedName>
</protein>
<name>A0ABV4XU90_9CYAN</name>
<dbReference type="EMBL" id="JBHFNR010000145">
    <property type="protein sequence ID" value="MFB2895115.1"/>
    <property type="molecule type" value="Genomic_DNA"/>
</dbReference>
<keyword evidence="2" id="KW-1185">Reference proteome</keyword>
<evidence type="ECO:0000313" key="1">
    <source>
        <dbReference type="EMBL" id="MFB2895115.1"/>
    </source>
</evidence>
<reference evidence="1 2" key="1">
    <citation type="submission" date="2024-09" db="EMBL/GenBank/DDBJ databases">
        <title>Floridaenema gen nov. (Aerosakkonemataceae, Aerosakkonematales ord. nov., Cyanobacteria) from benthic tropical and subtropical fresh waters, with the description of four new species.</title>
        <authorList>
            <person name="Moretto J.A."/>
            <person name="Berthold D.E."/>
            <person name="Lefler F.W."/>
            <person name="Huang I.-S."/>
            <person name="Laughinghouse H. IV."/>
        </authorList>
    </citation>
    <scope>NUCLEOTIDE SEQUENCE [LARGE SCALE GENOMIC DNA]</scope>
    <source>
        <strain evidence="1 2">BLCC-F50</strain>
    </source>
</reference>
<dbReference type="RefSeq" id="WP_413264751.1">
    <property type="nucleotide sequence ID" value="NZ_JBHFNR010000145.1"/>
</dbReference>
<dbReference type="InterPro" id="IPR039498">
    <property type="entry name" value="NTP_transf_5"/>
</dbReference>
<dbReference type="Pfam" id="PF14907">
    <property type="entry name" value="NTP_transf_5"/>
    <property type="match status" value="1"/>
</dbReference>
<accession>A0ABV4XU90</accession>
<comment type="caution">
    <text evidence="1">The sequence shown here is derived from an EMBL/GenBank/DDBJ whole genome shotgun (WGS) entry which is preliminary data.</text>
</comment>
<organism evidence="1 2">
    <name type="scientific">Floridaenema flaviceps BLCC-F50</name>
    <dbReference type="NCBI Taxonomy" id="3153642"/>
    <lineage>
        <taxon>Bacteria</taxon>
        <taxon>Bacillati</taxon>
        <taxon>Cyanobacteriota</taxon>
        <taxon>Cyanophyceae</taxon>
        <taxon>Oscillatoriophycideae</taxon>
        <taxon>Aerosakkonematales</taxon>
        <taxon>Aerosakkonemataceae</taxon>
        <taxon>Floridanema</taxon>
        <taxon>Floridanema flaviceps</taxon>
    </lineage>
</organism>